<dbReference type="AlphaFoldDB" id="A0A2P8HMK7"/>
<feature type="repeat" description="TPR" evidence="1">
    <location>
        <begin position="356"/>
        <end position="389"/>
    </location>
</feature>
<evidence type="ECO:0000256" key="1">
    <source>
        <dbReference type="PROSITE-ProRule" id="PRU00339"/>
    </source>
</evidence>
<dbReference type="Pfam" id="PF25063">
    <property type="entry name" value="ARM_TT21_C"/>
    <property type="match status" value="1"/>
</dbReference>
<proteinExistence type="predicted"/>
<protein>
    <submittedName>
        <fullName evidence="3">Flp pilus assembly protein TadD</fullName>
    </submittedName>
</protein>
<dbReference type="EMBL" id="PYAW01000002">
    <property type="protein sequence ID" value="PSL47444.1"/>
    <property type="molecule type" value="Genomic_DNA"/>
</dbReference>
<gene>
    <name evidence="3" type="ORF">CLV51_102291</name>
</gene>
<dbReference type="PANTHER" id="PTHR12558:SF13">
    <property type="entry name" value="CELL DIVISION CYCLE PROTEIN 27 HOMOLOG"/>
    <property type="match status" value="1"/>
</dbReference>
<evidence type="ECO:0000313" key="3">
    <source>
        <dbReference type="EMBL" id="PSL47444.1"/>
    </source>
</evidence>
<dbReference type="InterPro" id="IPR056834">
    <property type="entry name" value="ARM_TT21_C"/>
</dbReference>
<dbReference type="SMART" id="SM00028">
    <property type="entry name" value="TPR"/>
    <property type="match status" value="9"/>
</dbReference>
<dbReference type="Gene3D" id="1.25.40.10">
    <property type="entry name" value="Tetratricopeptide repeat domain"/>
    <property type="match status" value="3"/>
</dbReference>
<feature type="repeat" description="TPR" evidence="1">
    <location>
        <begin position="322"/>
        <end position="355"/>
    </location>
</feature>
<dbReference type="Proteomes" id="UP000240971">
    <property type="component" value="Unassembled WGS sequence"/>
</dbReference>
<dbReference type="PANTHER" id="PTHR12558">
    <property type="entry name" value="CELL DIVISION CYCLE 16,23,27"/>
    <property type="match status" value="1"/>
</dbReference>
<comment type="caution">
    <text evidence="3">The sequence shown here is derived from an EMBL/GenBank/DDBJ whole genome shotgun (WGS) entry which is preliminary data.</text>
</comment>
<feature type="repeat" description="TPR" evidence="1">
    <location>
        <begin position="186"/>
        <end position="219"/>
    </location>
</feature>
<reference evidence="3 4" key="1">
    <citation type="submission" date="2018-03" db="EMBL/GenBank/DDBJ databases">
        <title>Genomic Encyclopedia of Archaeal and Bacterial Type Strains, Phase II (KMG-II): from individual species to whole genera.</title>
        <authorList>
            <person name="Goeker M."/>
        </authorList>
    </citation>
    <scope>NUCLEOTIDE SEQUENCE [LARGE SCALE GENOMIC DNA]</scope>
    <source>
        <strain evidence="3 4">DSM 24859</strain>
    </source>
</reference>
<sequence length="519" mass="60418">MYKLFYISYNKFLTQDTTKSQGNVKKNINGSYHPILGDRKSLIFTVMSKDFSFLNEDFDDLRDLLQQFENLRAGKSHSFLDEDSFEQIIDYYDEHDEMPIALQAAELAIEQFPYSSSLLLKKANLLIETKKYKEALDLLGKAEVLDRTDINLYILQTDVYLALNQHQKAAAVLEEQIEQFTGEDRTELLLELADVYDDWEEFEKVFDCLKMALEYDPTSEEALHKICFWTEFTGRNEESIRLHNFIIDEHPYNHLAWFNLGTAFQGLKLYEKAIDAYQYAVAIDEKFDYAYRNMGDAYIRLRKYAEAIEVLQKHLEIAKPEDVIYEAIGHCYERQRKFTQARYYYRKASHLSPNDDKLYYKIAVAYMMEANWDNAAKSLLSALKINKTNAEYNMSLGECYLELGKNKDALIHFMNAVRTRPKSAVTWQELLKGLYVSGFMEEALVQLAIAEEKAGRKPVFIYYRAAILIAMGKTKEGLLHLETGLQQAPKIVKKLVELDPAILQHVSVVDLIAQYRRKR</sequence>
<dbReference type="PROSITE" id="PS50005">
    <property type="entry name" value="TPR"/>
    <property type="match status" value="6"/>
</dbReference>
<feature type="repeat" description="TPR" evidence="1">
    <location>
        <begin position="288"/>
        <end position="321"/>
    </location>
</feature>
<accession>A0A2P8HMK7</accession>
<feature type="repeat" description="TPR" evidence="1">
    <location>
        <begin position="390"/>
        <end position="423"/>
    </location>
</feature>
<feature type="repeat" description="TPR" evidence="1">
    <location>
        <begin position="254"/>
        <end position="287"/>
    </location>
</feature>
<evidence type="ECO:0000259" key="2">
    <source>
        <dbReference type="Pfam" id="PF25063"/>
    </source>
</evidence>
<dbReference type="SUPFAM" id="SSF48452">
    <property type="entry name" value="TPR-like"/>
    <property type="match status" value="2"/>
</dbReference>
<feature type="domain" description="Tetratricopeptide repeat protein 21A/21B C-terminal ARM" evidence="2">
    <location>
        <begin position="272"/>
        <end position="375"/>
    </location>
</feature>
<name>A0A2P8HMK7_CHINA</name>
<organism evidence="3 4">
    <name type="scientific">Chitinophaga niastensis</name>
    <dbReference type="NCBI Taxonomy" id="536980"/>
    <lineage>
        <taxon>Bacteria</taxon>
        <taxon>Pseudomonadati</taxon>
        <taxon>Bacteroidota</taxon>
        <taxon>Chitinophagia</taxon>
        <taxon>Chitinophagales</taxon>
        <taxon>Chitinophagaceae</taxon>
        <taxon>Chitinophaga</taxon>
    </lineage>
</organism>
<keyword evidence="4" id="KW-1185">Reference proteome</keyword>
<dbReference type="InterPro" id="IPR011990">
    <property type="entry name" value="TPR-like_helical_dom_sf"/>
</dbReference>
<evidence type="ECO:0000313" key="4">
    <source>
        <dbReference type="Proteomes" id="UP000240971"/>
    </source>
</evidence>
<keyword evidence="1" id="KW-0802">TPR repeat</keyword>
<dbReference type="InterPro" id="IPR019734">
    <property type="entry name" value="TPR_rpt"/>
</dbReference>